<dbReference type="EMBL" id="JACHVA010000082">
    <property type="protein sequence ID" value="MBC2602118.1"/>
    <property type="molecule type" value="Genomic_DNA"/>
</dbReference>
<organism evidence="3 4">
    <name type="scientific">Puniceicoccus vermicola</name>
    <dbReference type="NCBI Taxonomy" id="388746"/>
    <lineage>
        <taxon>Bacteria</taxon>
        <taxon>Pseudomonadati</taxon>
        <taxon>Verrucomicrobiota</taxon>
        <taxon>Opitutia</taxon>
        <taxon>Puniceicoccales</taxon>
        <taxon>Puniceicoccaceae</taxon>
        <taxon>Puniceicoccus</taxon>
    </lineage>
</organism>
<evidence type="ECO:0000313" key="3">
    <source>
        <dbReference type="EMBL" id="MBC2602118.1"/>
    </source>
</evidence>
<reference evidence="3 4" key="1">
    <citation type="submission" date="2020-07" db="EMBL/GenBank/DDBJ databases">
        <authorList>
            <person name="Feng X."/>
        </authorList>
    </citation>
    <scope>NUCLEOTIDE SEQUENCE [LARGE SCALE GENOMIC DNA]</scope>
    <source>
        <strain evidence="3 4">JCM14086</strain>
    </source>
</reference>
<name>A0A7X1E4L3_9BACT</name>
<sequence>MPTYDYVCSSCGHEMEAFQSMKDAPLKKCPKCGKMKLSRMIGGGSGLIFKGSGFYETDYKRKSGSNSSSSSESKPSSSSKE</sequence>
<feature type="compositionally biased region" description="Low complexity" evidence="1">
    <location>
        <begin position="64"/>
        <end position="81"/>
    </location>
</feature>
<accession>A0A7X1E4L3</accession>
<protein>
    <submittedName>
        <fullName evidence="3">Zinc ribbon domain-containing protein</fullName>
    </submittedName>
</protein>
<dbReference type="PANTHER" id="PTHR34404:SF2">
    <property type="entry name" value="CONSERVED SERINE RICH PROTEIN"/>
    <property type="match status" value="1"/>
</dbReference>
<feature type="domain" description="Putative regulatory protein FmdB zinc ribbon" evidence="2">
    <location>
        <begin position="1"/>
        <end position="42"/>
    </location>
</feature>
<dbReference type="Pfam" id="PF09723">
    <property type="entry name" value="Zn_ribbon_8"/>
    <property type="match status" value="1"/>
</dbReference>
<dbReference type="PANTHER" id="PTHR34404">
    <property type="entry name" value="REGULATORY PROTEIN, FMDB FAMILY"/>
    <property type="match status" value="1"/>
</dbReference>
<dbReference type="SMART" id="SM00834">
    <property type="entry name" value="CxxC_CXXC_SSSS"/>
    <property type="match status" value="1"/>
</dbReference>
<comment type="caution">
    <text evidence="3">The sequence shown here is derived from an EMBL/GenBank/DDBJ whole genome shotgun (WGS) entry which is preliminary data.</text>
</comment>
<gene>
    <name evidence="3" type="ORF">H5P30_10050</name>
</gene>
<proteinExistence type="predicted"/>
<evidence type="ECO:0000259" key="2">
    <source>
        <dbReference type="SMART" id="SM00834"/>
    </source>
</evidence>
<dbReference type="NCBIfam" id="TIGR02605">
    <property type="entry name" value="CxxC_CxxC_SSSS"/>
    <property type="match status" value="1"/>
</dbReference>
<feature type="region of interest" description="Disordered" evidence="1">
    <location>
        <begin position="60"/>
        <end position="81"/>
    </location>
</feature>
<dbReference type="RefSeq" id="WP_185692818.1">
    <property type="nucleotide sequence ID" value="NZ_JACHVA010000082.1"/>
</dbReference>
<dbReference type="Proteomes" id="UP000525652">
    <property type="component" value="Unassembled WGS sequence"/>
</dbReference>
<keyword evidence="4" id="KW-1185">Reference proteome</keyword>
<evidence type="ECO:0000256" key="1">
    <source>
        <dbReference type="SAM" id="MobiDB-lite"/>
    </source>
</evidence>
<evidence type="ECO:0000313" key="4">
    <source>
        <dbReference type="Proteomes" id="UP000525652"/>
    </source>
</evidence>
<dbReference type="InterPro" id="IPR013429">
    <property type="entry name" value="Regulatory_FmdB_Zinc_ribbon"/>
</dbReference>
<dbReference type="AlphaFoldDB" id="A0A7X1E4L3"/>